<keyword evidence="4" id="KW-1185">Reference proteome</keyword>
<accession>A0A409X9R2</accession>
<dbReference type="InParanoid" id="A0A409X9R2"/>
<feature type="compositionally biased region" description="Polar residues" evidence="1">
    <location>
        <begin position="131"/>
        <end position="149"/>
    </location>
</feature>
<feature type="transmembrane region" description="Helical" evidence="2">
    <location>
        <begin position="41"/>
        <end position="63"/>
    </location>
</feature>
<evidence type="ECO:0000313" key="3">
    <source>
        <dbReference type="EMBL" id="PPQ87460.1"/>
    </source>
</evidence>
<protein>
    <submittedName>
        <fullName evidence="3">Uncharacterized protein</fullName>
    </submittedName>
</protein>
<reference evidence="3 4" key="1">
    <citation type="journal article" date="2018" name="Evol. Lett.">
        <title>Horizontal gene cluster transfer increased hallucinogenic mushroom diversity.</title>
        <authorList>
            <person name="Reynolds H.T."/>
            <person name="Vijayakumar V."/>
            <person name="Gluck-Thaler E."/>
            <person name="Korotkin H.B."/>
            <person name="Matheny P.B."/>
            <person name="Slot J.C."/>
        </authorList>
    </citation>
    <scope>NUCLEOTIDE SEQUENCE [LARGE SCALE GENOMIC DNA]</scope>
    <source>
        <strain evidence="3 4">2631</strain>
    </source>
</reference>
<evidence type="ECO:0000256" key="1">
    <source>
        <dbReference type="SAM" id="MobiDB-lite"/>
    </source>
</evidence>
<keyword evidence="2" id="KW-0812">Transmembrane</keyword>
<sequence length="184" mass="20176">MASIGSATLSSLHEARHVVIARAVSSSEAASLGGKKAMTPILAGSICGGILFLAWAIGFTVYFRKRYNRKKRNRLIAEGKATPREKDLEVPKEKIVIPPDPAVLLGRAKPGENVFPERQHSKDGNHHLPWSTPSRHGSYSTNTEHTPNRTPGLIENSIMSKKLVATPRPQQDDIVDQMRIPSNV</sequence>
<keyword evidence="2" id="KW-1133">Transmembrane helix</keyword>
<dbReference type="Proteomes" id="UP000283269">
    <property type="component" value="Unassembled WGS sequence"/>
</dbReference>
<dbReference type="AlphaFoldDB" id="A0A409X9R2"/>
<organism evidence="3 4">
    <name type="scientific">Psilocybe cyanescens</name>
    <dbReference type="NCBI Taxonomy" id="93625"/>
    <lineage>
        <taxon>Eukaryota</taxon>
        <taxon>Fungi</taxon>
        <taxon>Dikarya</taxon>
        <taxon>Basidiomycota</taxon>
        <taxon>Agaricomycotina</taxon>
        <taxon>Agaricomycetes</taxon>
        <taxon>Agaricomycetidae</taxon>
        <taxon>Agaricales</taxon>
        <taxon>Agaricineae</taxon>
        <taxon>Strophariaceae</taxon>
        <taxon>Psilocybe</taxon>
    </lineage>
</organism>
<name>A0A409X9R2_PSICY</name>
<evidence type="ECO:0000313" key="4">
    <source>
        <dbReference type="Proteomes" id="UP000283269"/>
    </source>
</evidence>
<feature type="compositionally biased region" description="Basic and acidic residues" evidence="1">
    <location>
        <begin position="116"/>
        <end position="126"/>
    </location>
</feature>
<dbReference type="EMBL" id="NHYD01002281">
    <property type="protein sequence ID" value="PPQ87460.1"/>
    <property type="molecule type" value="Genomic_DNA"/>
</dbReference>
<comment type="caution">
    <text evidence="3">The sequence shown here is derived from an EMBL/GenBank/DDBJ whole genome shotgun (WGS) entry which is preliminary data.</text>
</comment>
<proteinExistence type="predicted"/>
<gene>
    <name evidence="3" type="ORF">CVT25_008196</name>
</gene>
<evidence type="ECO:0000256" key="2">
    <source>
        <dbReference type="SAM" id="Phobius"/>
    </source>
</evidence>
<dbReference type="OrthoDB" id="3184377at2759"/>
<keyword evidence="2" id="KW-0472">Membrane</keyword>
<feature type="region of interest" description="Disordered" evidence="1">
    <location>
        <begin position="116"/>
        <end position="153"/>
    </location>
</feature>